<organism evidence="7 8">
    <name type="scientific">Kuenenia stuttgartiensis</name>
    <dbReference type="NCBI Taxonomy" id="174633"/>
    <lineage>
        <taxon>Bacteria</taxon>
        <taxon>Pseudomonadati</taxon>
        <taxon>Planctomycetota</taxon>
        <taxon>Candidatus Brocadiia</taxon>
        <taxon>Candidatus Brocadiales</taxon>
        <taxon>Candidatus Brocadiaceae</taxon>
        <taxon>Candidatus Kuenenia</taxon>
    </lineage>
</organism>
<protein>
    <submittedName>
        <fullName evidence="7">Putative methyl-accepting chemotaxis protein</fullName>
    </submittedName>
</protein>
<evidence type="ECO:0000313" key="8">
    <source>
        <dbReference type="Proteomes" id="UP000221734"/>
    </source>
</evidence>
<dbReference type="RefSeq" id="WP_099325755.1">
    <property type="nucleotide sequence ID" value="NZ_LT934425.1"/>
</dbReference>
<dbReference type="KEGG" id="kst:KSMBR1_2635"/>
<keyword evidence="3" id="KW-0812">Transmembrane</keyword>
<feature type="domain" description="Cache" evidence="6">
    <location>
        <begin position="31"/>
        <end position="285"/>
    </location>
</feature>
<dbReference type="GO" id="GO:0005886">
    <property type="term" value="C:plasma membrane"/>
    <property type="evidence" value="ECO:0007669"/>
    <property type="project" value="UniProtKB-SubCell"/>
</dbReference>
<sequence>MYRILVASSIAFFTFLVIMGPLTYRTLIPALESEVKNHLISVREIKKVQIQNFFYEKYGDVHILSKNPLVEQSLPRFSNAFRSAGLDSASYKQVDTYYGPLLEHYQRRFGYQNIFLVDKDGNVVFGIKRNEYLGTNLKTGVYSSFTIGEVFKEGLNNIKFSDLTWSEESKDFVFLGAAPVYDASNTLLGLVMVEIPFSKIDPILLQRDGLGETGEIYVVGDDNFMRSKSRFLKQNTILKLEIDTQATKEALAGHTDIKIIKDYRNIPVLNAYTPLENLRDVHWVLLIKIDKKEAFYAVLALKTNLIIIGTVIAVITIVYLYFYFRKRHLQSGHARH</sequence>
<evidence type="ECO:0000256" key="2">
    <source>
        <dbReference type="ARBA" id="ARBA00022475"/>
    </source>
</evidence>
<evidence type="ECO:0000259" key="6">
    <source>
        <dbReference type="Pfam" id="PF02743"/>
    </source>
</evidence>
<dbReference type="SUPFAM" id="SSF103190">
    <property type="entry name" value="Sensory domain-like"/>
    <property type="match status" value="1"/>
</dbReference>
<dbReference type="OrthoDB" id="243053at2"/>
<evidence type="ECO:0000256" key="3">
    <source>
        <dbReference type="ARBA" id="ARBA00022692"/>
    </source>
</evidence>
<comment type="subcellular location">
    <subcellularLocation>
        <location evidence="1">Cell membrane</location>
        <topology evidence="1">Multi-pass membrane protein</topology>
    </subcellularLocation>
</comment>
<evidence type="ECO:0000313" key="7">
    <source>
        <dbReference type="EMBL" id="SOH05122.1"/>
    </source>
</evidence>
<gene>
    <name evidence="7" type="ORF">KSMBR1_2635</name>
</gene>
<keyword evidence="8" id="KW-1185">Reference proteome</keyword>
<dbReference type="InterPro" id="IPR033479">
    <property type="entry name" value="dCache_1"/>
</dbReference>
<dbReference type="InterPro" id="IPR029151">
    <property type="entry name" value="Sensor-like_sf"/>
</dbReference>
<name>A0A2C9CHD5_KUEST</name>
<evidence type="ECO:0000256" key="1">
    <source>
        <dbReference type="ARBA" id="ARBA00004651"/>
    </source>
</evidence>
<keyword evidence="4" id="KW-1133">Transmembrane helix</keyword>
<dbReference type="AlphaFoldDB" id="A0A2C9CHD5"/>
<proteinExistence type="predicted"/>
<keyword evidence="5" id="KW-0472">Membrane</keyword>
<accession>A0A2C9CHD5</accession>
<reference evidence="8" key="1">
    <citation type="submission" date="2017-10" db="EMBL/GenBank/DDBJ databases">
        <authorList>
            <person name="Frank J."/>
        </authorList>
    </citation>
    <scope>NUCLEOTIDE SEQUENCE [LARGE SCALE GENOMIC DNA]</scope>
</reference>
<keyword evidence="2" id="KW-1003">Cell membrane</keyword>
<dbReference type="Proteomes" id="UP000221734">
    <property type="component" value="Chromosome Kuenenia_stuttgartiensis_MBR1"/>
</dbReference>
<dbReference type="EMBL" id="LT934425">
    <property type="protein sequence ID" value="SOH05122.1"/>
    <property type="molecule type" value="Genomic_DNA"/>
</dbReference>
<dbReference type="Pfam" id="PF02743">
    <property type="entry name" value="dCache_1"/>
    <property type="match status" value="1"/>
</dbReference>
<evidence type="ECO:0000256" key="4">
    <source>
        <dbReference type="ARBA" id="ARBA00022989"/>
    </source>
</evidence>
<dbReference type="Gene3D" id="3.30.450.20">
    <property type="entry name" value="PAS domain"/>
    <property type="match status" value="1"/>
</dbReference>
<evidence type="ECO:0000256" key="5">
    <source>
        <dbReference type="ARBA" id="ARBA00023136"/>
    </source>
</evidence>